<protein>
    <submittedName>
        <fullName evidence="1">Uncharacterized protein</fullName>
    </submittedName>
</protein>
<sequence>MLARGRIVGRALVAVRRSSSDTIGSITYSGGQATEGQGGFYGSGGARKKKESVEWNSKAVAQLEDIKSLQAVMAQVAELEEAIAQTKDPLAEASIEKKQTIKRLMTSPQTVALIESLEMGGQPVWGLSQSERSLVKEARLKLINC</sequence>
<organism evidence="1 2">
    <name type="scientific">Chrysophaeum taylorii</name>
    <dbReference type="NCBI Taxonomy" id="2483200"/>
    <lineage>
        <taxon>Eukaryota</taxon>
        <taxon>Sar</taxon>
        <taxon>Stramenopiles</taxon>
        <taxon>Ochrophyta</taxon>
        <taxon>Pelagophyceae</taxon>
        <taxon>Pelagomonadales</taxon>
        <taxon>Pelagomonadaceae</taxon>
        <taxon>Chrysophaeum</taxon>
    </lineage>
</organism>
<gene>
    <name evidence="1" type="ORF">CTAYLR_001503</name>
</gene>
<comment type="caution">
    <text evidence="1">The sequence shown here is derived from an EMBL/GenBank/DDBJ whole genome shotgun (WGS) entry which is preliminary data.</text>
</comment>
<evidence type="ECO:0000313" key="2">
    <source>
        <dbReference type="Proteomes" id="UP001230188"/>
    </source>
</evidence>
<reference evidence="1" key="1">
    <citation type="submission" date="2023-01" db="EMBL/GenBank/DDBJ databases">
        <title>Metagenome sequencing of chrysophaentin producing Chrysophaeum taylorii.</title>
        <authorList>
            <person name="Davison J."/>
            <person name="Bewley C."/>
        </authorList>
    </citation>
    <scope>NUCLEOTIDE SEQUENCE</scope>
    <source>
        <strain evidence="1">NIES-1699</strain>
    </source>
</reference>
<name>A0AAD7UE34_9STRA</name>
<proteinExistence type="predicted"/>
<evidence type="ECO:0000313" key="1">
    <source>
        <dbReference type="EMBL" id="KAJ8602931.1"/>
    </source>
</evidence>
<keyword evidence="2" id="KW-1185">Reference proteome</keyword>
<dbReference type="AlphaFoldDB" id="A0AAD7UE34"/>
<accession>A0AAD7UE34</accession>
<dbReference type="EMBL" id="JAQMWT010000362">
    <property type="protein sequence ID" value="KAJ8602931.1"/>
    <property type="molecule type" value="Genomic_DNA"/>
</dbReference>
<dbReference type="Proteomes" id="UP001230188">
    <property type="component" value="Unassembled WGS sequence"/>
</dbReference>